<dbReference type="AlphaFoldDB" id="A0A975BCR5"/>
<dbReference type="SUPFAM" id="SSF53335">
    <property type="entry name" value="S-adenosyl-L-methionine-dependent methyltransferases"/>
    <property type="match status" value="1"/>
</dbReference>
<protein>
    <submittedName>
        <fullName evidence="3">16S rRNA (Guanine(966)-N(2))-methyltransferase</fullName>
    </submittedName>
</protein>
<dbReference type="Pfam" id="PF03602">
    <property type="entry name" value="Cons_hypoth95"/>
    <property type="match status" value="1"/>
</dbReference>
<dbReference type="NCBIfam" id="TIGR00095">
    <property type="entry name" value="16S rRNA (guanine(966)-N(2))-methyltransferase RsmD"/>
    <property type="match status" value="1"/>
</dbReference>
<reference evidence="3" key="1">
    <citation type="journal article" date="2021" name="Microb. Physiol.">
        <title>Proteogenomic Insights into the Physiology of Marine, Sulfate-Reducing, Filamentous Desulfonema limicola and Desulfonema magnum.</title>
        <authorList>
            <person name="Schnaars V."/>
            <person name="Wohlbrand L."/>
            <person name="Scheve S."/>
            <person name="Hinrichs C."/>
            <person name="Reinhardt R."/>
            <person name="Rabus R."/>
        </authorList>
    </citation>
    <scope>NUCLEOTIDE SEQUENCE</scope>
    <source>
        <strain evidence="3">5ac10</strain>
    </source>
</reference>
<gene>
    <name evidence="3" type="primary">rsmD</name>
    <name evidence="3" type="ORF">dnl_53700</name>
</gene>
<evidence type="ECO:0000256" key="1">
    <source>
        <dbReference type="ARBA" id="ARBA00022603"/>
    </source>
</evidence>
<dbReference type="PANTHER" id="PTHR43542:SF1">
    <property type="entry name" value="METHYLTRANSFERASE"/>
    <property type="match status" value="1"/>
</dbReference>
<evidence type="ECO:0000313" key="3">
    <source>
        <dbReference type="EMBL" id="QTA82981.1"/>
    </source>
</evidence>
<dbReference type="GO" id="GO:0008168">
    <property type="term" value="F:methyltransferase activity"/>
    <property type="evidence" value="ECO:0007669"/>
    <property type="project" value="UniProtKB-KW"/>
</dbReference>
<name>A0A975BCR5_9BACT</name>
<proteinExistence type="predicted"/>
<keyword evidence="2" id="KW-0808">Transferase</keyword>
<dbReference type="InterPro" id="IPR004398">
    <property type="entry name" value="RNA_MeTrfase_RsmD"/>
</dbReference>
<evidence type="ECO:0000256" key="2">
    <source>
        <dbReference type="ARBA" id="ARBA00022679"/>
    </source>
</evidence>
<dbReference type="CDD" id="cd02440">
    <property type="entry name" value="AdoMet_MTases"/>
    <property type="match status" value="1"/>
</dbReference>
<dbReference type="KEGG" id="dli:dnl_53700"/>
<accession>A0A975BCR5</accession>
<dbReference type="PIRSF" id="PIRSF004553">
    <property type="entry name" value="CHP00095"/>
    <property type="match status" value="1"/>
</dbReference>
<sequence length="187" mass="20965">MRIIAGNLKGRKLNSVKGNAVRPTSDRMRESIFNILSRQVRHAVVLELFAGTGAMGIEAMSRGAASAVFIDKYKEALLTINKNIQTCRLGDKTRVISWDIAKNLKCLDSYDPCFNLVFMDPPYNKNLIKPGLKHICKSRSLAPEAVIVLEHSKDELIPEDISGLSVFDQRKYGKNLVSFICYDMTEL</sequence>
<dbReference type="EMBL" id="CP061799">
    <property type="protein sequence ID" value="QTA82981.1"/>
    <property type="molecule type" value="Genomic_DNA"/>
</dbReference>
<dbReference type="InterPro" id="IPR029063">
    <property type="entry name" value="SAM-dependent_MTases_sf"/>
</dbReference>
<dbReference type="PANTHER" id="PTHR43542">
    <property type="entry name" value="METHYLTRANSFERASE"/>
    <property type="match status" value="1"/>
</dbReference>
<evidence type="ECO:0000313" key="4">
    <source>
        <dbReference type="Proteomes" id="UP000663720"/>
    </source>
</evidence>
<keyword evidence="4" id="KW-1185">Reference proteome</keyword>
<organism evidence="3 4">
    <name type="scientific">Desulfonema limicola</name>
    <dbReference type="NCBI Taxonomy" id="45656"/>
    <lineage>
        <taxon>Bacteria</taxon>
        <taxon>Pseudomonadati</taxon>
        <taxon>Thermodesulfobacteriota</taxon>
        <taxon>Desulfobacteria</taxon>
        <taxon>Desulfobacterales</taxon>
        <taxon>Desulfococcaceae</taxon>
        <taxon>Desulfonema</taxon>
    </lineage>
</organism>
<keyword evidence="1" id="KW-0489">Methyltransferase</keyword>
<dbReference type="PROSITE" id="PS00092">
    <property type="entry name" value="N6_MTASE"/>
    <property type="match status" value="1"/>
</dbReference>
<dbReference type="InterPro" id="IPR002052">
    <property type="entry name" value="DNA_methylase_N6_adenine_CS"/>
</dbReference>
<dbReference type="GO" id="GO:0003676">
    <property type="term" value="F:nucleic acid binding"/>
    <property type="evidence" value="ECO:0007669"/>
    <property type="project" value="InterPro"/>
</dbReference>
<dbReference type="RefSeq" id="WP_207688836.1">
    <property type="nucleotide sequence ID" value="NZ_CP061799.1"/>
</dbReference>
<dbReference type="GO" id="GO:0031167">
    <property type="term" value="P:rRNA methylation"/>
    <property type="evidence" value="ECO:0007669"/>
    <property type="project" value="InterPro"/>
</dbReference>
<dbReference type="Gene3D" id="3.40.50.150">
    <property type="entry name" value="Vaccinia Virus protein VP39"/>
    <property type="match status" value="1"/>
</dbReference>
<dbReference type="Proteomes" id="UP000663720">
    <property type="component" value="Chromosome"/>
</dbReference>